<feature type="domain" description="PDZ" evidence="1">
    <location>
        <begin position="21"/>
        <end position="102"/>
    </location>
</feature>
<dbReference type="Proteomes" id="UP001239782">
    <property type="component" value="Chromosome"/>
</dbReference>
<sequence>MKKSLLPYLILLCAVTLTASLVADKLPPRGMLGLLGSQQVNDQGMEITQVAPNSTASALGLKVGDRLTKLNGQKITSFSDLISAMNPLRAGSEINVVITRGEESLALVGKLQARPQETSEDFNVIADVVDVGNNRLRSYIYQPKGLKNNEKRPAVFYIQGYTCSSVDWGSLPQLTIRQLFADITKAGYVVYRVEKFGVGDSLGDKQCSEIDFTTELSGFHAALAELKKLPYVDAEQIHIFGHSLGGLYAPLVAQKAPVKSIMVYGTVVKPWYDYLLDIYSEQALLFGTDKQEAANNRKLIQPLIDAWLNSQRDLKDIQQDPKLKDALASNLIPINGDQIFHRHYSFFRDQNQYDFKSVWESLNTPTLAIHGEYDIQAINDQWTKDLVNSVNKKNKKLAKSVIIPKTEHALMTYPSRAALMDAMANGQNNVANPGEHYTDATLKVVLNWLKDLK</sequence>
<dbReference type="GO" id="GO:0006508">
    <property type="term" value="P:proteolysis"/>
    <property type="evidence" value="ECO:0007669"/>
    <property type="project" value="UniProtKB-KW"/>
</dbReference>
<keyword evidence="3" id="KW-1185">Reference proteome</keyword>
<dbReference type="InterPro" id="IPR036034">
    <property type="entry name" value="PDZ_sf"/>
</dbReference>
<keyword evidence="2" id="KW-0645">Protease</keyword>
<dbReference type="RefSeq" id="WP_309202175.1">
    <property type="nucleotide sequence ID" value="NZ_CP133548.1"/>
</dbReference>
<dbReference type="Pfam" id="PF12146">
    <property type="entry name" value="Hydrolase_4"/>
    <property type="match status" value="1"/>
</dbReference>
<dbReference type="Pfam" id="PF13180">
    <property type="entry name" value="PDZ_2"/>
    <property type="match status" value="1"/>
</dbReference>
<dbReference type="AlphaFoldDB" id="A0AA51X688"/>
<protein>
    <submittedName>
        <fullName evidence="2">Site-2 protease family protein</fullName>
    </submittedName>
</protein>
<evidence type="ECO:0000313" key="2">
    <source>
        <dbReference type="EMBL" id="WMS87037.1"/>
    </source>
</evidence>
<dbReference type="KEGG" id="plei:Q9312_17625"/>
<dbReference type="PANTHER" id="PTHR43265">
    <property type="entry name" value="ESTERASE ESTD"/>
    <property type="match status" value="1"/>
</dbReference>
<dbReference type="InterPro" id="IPR001478">
    <property type="entry name" value="PDZ"/>
</dbReference>
<dbReference type="PANTHER" id="PTHR43265:SF1">
    <property type="entry name" value="ESTERASE ESTD"/>
    <property type="match status" value="1"/>
</dbReference>
<dbReference type="SMART" id="SM00228">
    <property type="entry name" value="PDZ"/>
    <property type="match status" value="1"/>
</dbReference>
<dbReference type="GO" id="GO:0052689">
    <property type="term" value="F:carboxylic ester hydrolase activity"/>
    <property type="evidence" value="ECO:0007669"/>
    <property type="project" value="TreeGrafter"/>
</dbReference>
<reference evidence="2 3" key="1">
    <citation type="submission" date="2023-08" db="EMBL/GenBank/DDBJ databases">
        <title>Pleionea litopenaei sp. nov., isolated from stomach of juvenile Litopenaeus vannamei.</title>
        <authorList>
            <person name="Rho A.M."/>
            <person name="Hwang C.Y."/>
        </authorList>
    </citation>
    <scope>NUCLEOTIDE SEQUENCE [LARGE SCALE GENOMIC DNA]</scope>
    <source>
        <strain evidence="2 3">HL-JVS1</strain>
    </source>
</reference>
<dbReference type="Gene3D" id="3.40.50.1820">
    <property type="entry name" value="alpha/beta hydrolase"/>
    <property type="match status" value="1"/>
</dbReference>
<dbReference type="GO" id="GO:0008233">
    <property type="term" value="F:peptidase activity"/>
    <property type="evidence" value="ECO:0007669"/>
    <property type="project" value="UniProtKB-KW"/>
</dbReference>
<evidence type="ECO:0000313" key="3">
    <source>
        <dbReference type="Proteomes" id="UP001239782"/>
    </source>
</evidence>
<accession>A0AA51X688</accession>
<proteinExistence type="predicted"/>
<gene>
    <name evidence="2" type="ORF">Q9312_17625</name>
</gene>
<dbReference type="InterPro" id="IPR029058">
    <property type="entry name" value="AB_hydrolase_fold"/>
</dbReference>
<name>A0AA51X688_9GAMM</name>
<dbReference type="SUPFAM" id="SSF53474">
    <property type="entry name" value="alpha/beta-Hydrolases"/>
    <property type="match status" value="1"/>
</dbReference>
<dbReference type="InterPro" id="IPR053145">
    <property type="entry name" value="AB_hydrolase_Est10"/>
</dbReference>
<evidence type="ECO:0000259" key="1">
    <source>
        <dbReference type="PROSITE" id="PS50106"/>
    </source>
</evidence>
<dbReference type="SUPFAM" id="SSF50156">
    <property type="entry name" value="PDZ domain-like"/>
    <property type="match status" value="1"/>
</dbReference>
<dbReference type="PROSITE" id="PS50106">
    <property type="entry name" value="PDZ"/>
    <property type="match status" value="1"/>
</dbReference>
<dbReference type="InterPro" id="IPR022742">
    <property type="entry name" value="Hydrolase_4"/>
</dbReference>
<dbReference type="Gene3D" id="2.30.42.10">
    <property type="match status" value="1"/>
</dbReference>
<keyword evidence="2" id="KW-0378">Hydrolase</keyword>
<organism evidence="2 3">
    <name type="scientific">Pleionea litopenaei</name>
    <dbReference type="NCBI Taxonomy" id="3070815"/>
    <lineage>
        <taxon>Bacteria</taxon>
        <taxon>Pseudomonadati</taxon>
        <taxon>Pseudomonadota</taxon>
        <taxon>Gammaproteobacteria</taxon>
        <taxon>Oceanospirillales</taxon>
        <taxon>Pleioneaceae</taxon>
        <taxon>Pleionea</taxon>
    </lineage>
</organism>
<dbReference type="EMBL" id="CP133548">
    <property type="protein sequence ID" value="WMS87037.1"/>
    <property type="molecule type" value="Genomic_DNA"/>
</dbReference>